<evidence type="ECO:0000259" key="5">
    <source>
        <dbReference type="PROSITE" id="PS51635"/>
    </source>
</evidence>
<feature type="active site" description="Proton acceptor" evidence="4">
    <location>
        <position position="159"/>
    </location>
</feature>
<proteinExistence type="predicted"/>
<dbReference type="InterPro" id="IPR037483">
    <property type="entry name" value="YjjU-like"/>
</dbReference>
<evidence type="ECO:0000256" key="2">
    <source>
        <dbReference type="ARBA" id="ARBA00022963"/>
    </source>
</evidence>
<keyword evidence="1 4" id="KW-0378">Hydrolase</keyword>
<evidence type="ECO:0000256" key="1">
    <source>
        <dbReference type="ARBA" id="ARBA00022801"/>
    </source>
</evidence>
<feature type="short sequence motif" description="DGA/G" evidence="4">
    <location>
        <begin position="159"/>
        <end position="161"/>
    </location>
</feature>
<reference evidence="6 7" key="1">
    <citation type="submission" date="2018-06" db="EMBL/GenBank/DDBJ databases">
        <authorList>
            <consortium name="Pathogen Informatics"/>
            <person name="Doyle S."/>
        </authorList>
    </citation>
    <scope>NUCLEOTIDE SEQUENCE [LARGE SCALE GENOMIC DNA]</scope>
    <source>
        <strain evidence="6 7">NCTC11188</strain>
    </source>
</reference>
<dbReference type="GO" id="GO:0008233">
    <property type="term" value="F:peptidase activity"/>
    <property type="evidence" value="ECO:0007669"/>
    <property type="project" value="UniProtKB-KW"/>
</dbReference>
<evidence type="ECO:0000256" key="4">
    <source>
        <dbReference type="PROSITE-ProRule" id="PRU01161"/>
    </source>
</evidence>
<gene>
    <name evidence="6" type="primary">rssA</name>
    <name evidence="6" type="ORF">NCTC11188_00760</name>
</gene>
<dbReference type="AlphaFoldDB" id="A0A379AWM0"/>
<dbReference type="InterPro" id="IPR045943">
    <property type="entry name" value="DUF6363"/>
</dbReference>
<evidence type="ECO:0000313" key="6">
    <source>
        <dbReference type="EMBL" id="SUB26411.1"/>
    </source>
</evidence>
<name>A0A379AWM0_AVIGA</name>
<feature type="active site" description="Nucleophile" evidence="4">
    <location>
        <position position="39"/>
    </location>
</feature>
<evidence type="ECO:0000256" key="3">
    <source>
        <dbReference type="ARBA" id="ARBA00023098"/>
    </source>
</evidence>
<keyword evidence="6" id="KW-0645">Protease</keyword>
<dbReference type="Pfam" id="PF19890">
    <property type="entry name" value="DUF6363"/>
    <property type="match status" value="1"/>
</dbReference>
<dbReference type="EMBL" id="UGSQ01000003">
    <property type="protein sequence ID" value="SUB26411.1"/>
    <property type="molecule type" value="Genomic_DNA"/>
</dbReference>
<accession>A0A379AWM0</accession>
<evidence type="ECO:0000313" key="7">
    <source>
        <dbReference type="Proteomes" id="UP000255113"/>
    </source>
</evidence>
<comment type="caution">
    <text evidence="4">Lacks conserved residue(s) required for the propagation of feature annotation.</text>
</comment>
<dbReference type="Proteomes" id="UP000255113">
    <property type="component" value="Unassembled WGS sequence"/>
</dbReference>
<dbReference type="PANTHER" id="PTHR14226:SF25">
    <property type="entry name" value="PHOSPHOESTERASE"/>
    <property type="match status" value="1"/>
</dbReference>
<organism evidence="6 7">
    <name type="scientific">Avibacterium gallinarum</name>
    <name type="common">Pasteurella gallinarum</name>
    <dbReference type="NCBI Taxonomy" id="755"/>
    <lineage>
        <taxon>Bacteria</taxon>
        <taxon>Pseudomonadati</taxon>
        <taxon>Pseudomonadota</taxon>
        <taxon>Gammaproteobacteria</taxon>
        <taxon>Pasteurellales</taxon>
        <taxon>Pasteurellaceae</taxon>
        <taxon>Avibacterium</taxon>
    </lineage>
</organism>
<dbReference type="CDD" id="cd07208">
    <property type="entry name" value="Pat_hypo_Ecoli_yjju_like"/>
    <property type="match status" value="1"/>
</dbReference>
<dbReference type="GO" id="GO:0016042">
    <property type="term" value="P:lipid catabolic process"/>
    <property type="evidence" value="ECO:0007669"/>
    <property type="project" value="UniProtKB-UniRule"/>
</dbReference>
<protein>
    <submittedName>
        <fullName evidence="6">Serine protease</fullName>
    </submittedName>
</protein>
<feature type="domain" description="PNPLA" evidence="5">
    <location>
        <begin position="6"/>
        <end position="172"/>
    </location>
</feature>
<dbReference type="InterPro" id="IPR050301">
    <property type="entry name" value="NTE"/>
</dbReference>
<keyword evidence="3 4" id="KW-0443">Lipid metabolism</keyword>
<dbReference type="PANTHER" id="PTHR14226">
    <property type="entry name" value="NEUROPATHY TARGET ESTERASE/SWISS CHEESE D.MELANOGASTER"/>
    <property type="match status" value="1"/>
</dbReference>
<dbReference type="Gene3D" id="3.40.1090.10">
    <property type="entry name" value="Cytosolic phospholipase A2 catalytic domain"/>
    <property type="match status" value="2"/>
</dbReference>
<dbReference type="GO" id="GO:0006508">
    <property type="term" value="P:proteolysis"/>
    <property type="evidence" value="ECO:0007669"/>
    <property type="project" value="UniProtKB-KW"/>
</dbReference>
<keyword evidence="2 4" id="KW-0442">Lipid degradation</keyword>
<dbReference type="Pfam" id="PF01734">
    <property type="entry name" value="Patatin"/>
    <property type="match status" value="1"/>
</dbReference>
<dbReference type="InterPro" id="IPR002641">
    <property type="entry name" value="PNPLA_dom"/>
</dbReference>
<dbReference type="PROSITE" id="PS51635">
    <property type="entry name" value="PNPLA"/>
    <property type="match status" value="1"/>
</dbReference>
<dbReference type="SUPFAM" id="SSF52151">
    <property type="entry name" value="FabD/lysophospholipase-like"/>
    <property type="match status" value="1"/>
</dbReference>
<dbReference type="InterPro" id="IPR016035">
    <property type="entry name" value="Acyl_Trfase/lysoPLipase"/>
</dbReference>
<sequence>MMKVGLVLEGGAMRGMFTAGVLDVFLKENVHIDGIVSVSAGALFGVNYPSKQAGRVIRYNLKYLNDKRYLGFTSLFTTGNIVNKDFAFYQVPFTLDPFDNEAFKQADTDFYATLTNIETGQAEYVKITDPFAQMETLRATSAMPFVSQYVEINGKKYLDGGIADSIPLDFCQHLGYEKIIVILTRTLDYRKKPSAKWLINWFYRKYPRLAEKLIQRAEDYNQQIEKIIKLEQEGKIFVIRPPQDLHIKRIEKDPRKIQAMYELGLNEAEKQMDSLKGYLKK</sequence>